<evidence type="ECO:0000256" key="11">
    <source>
        <dbReference type="ARBA" id="ARBA00049393"/>
    </source>
</evidence>
<comment type="catalytic activity">
    <reaction evidence="10 12">
        <text>cytidine(4) in tRNA(Gly)(GCC) + S-adenosyl-L-methionine = 2'-O-methylcytidine(4) in tRNA(Gly)(GCC) + S-adenosyl-L-homocysteine + H(+)</text>
        <dbReference type="Rhea" id="RHEA:43192"/>
        <dbReference type="Rhea" id="RHEA-COMP:10399"/>
        <dbReference type="Rhea" id="RHEA-COMP:10400"/>
        <dbReference type="ChEBI" id="CHEBI:15378"/>
        <dbReference type="ChEBI" id="CHEBI:57856"/>
        <dbReference type="ChEBI" id="CHEBI:59789"/>
        <dbReference type="ChEBI" id="CHEBI:74495"/>
        <dbReference type="ChEBI" id="CHEBI:82748"/>
        <dbReference type="EC" id="2.1.1.225"/>
    </reaction>
</comment>
<dbReference type="GO" id="GO:0008270">
    <property type="term" value="F:zinc ion binding"/>
    <property type="evidence" value="ECO:0007669"/>
    <property type="project" value="UniProtKB-KW"/>
</dbReference>
<dbReference type="EMBL" id="LJIJ01000171">
    <property type="protein sequence ID" value="ODN01103.1"/>
    <property type="molecule type" value="Genomic_DNA"/>
</dbReference>
<feature type="domain" description="CHHC U11-48K-type" evidence="13">
    <location>
        <begin position="133"/>
        <end position="160"/>
    </location>
</feature>
<dbReference type="Pfam" id="PF11722">
    <property type="entry name" value="zf-TRM13_CCCH"/>
    <property type="match status" value="1"/>
</dbReference>
<proteinExistence type="inferred from homology"/>
<keyword evidence="7 12" id="KW-0863">Zinc-finger</keyword>
<comment type="function">
    <text evidence="12">tRNA methylase which 2'-O-methylates cytidine(4) in tRNA(Pro) and tRNA(Gly)(GCC), and adenosine(4) in tRNA(His).</text>
</comment>
<dbReference type="PANTHER" id="PTHR12998">
    <property type="entry name" value="TRNA:M(4)X MODIFICATION ENZYME TRM13 HOMOLOG"/>
    <property type="match status" value="1"/>
</dbReference>
<protein>
    <recommendedName>
        <fullName evidence="12">tRNA:m(4)X modification enzyme TRM13</fullName>
        <ecNumber evidence="12">2.1.1.225</ecNumber>
    </recommendedName>
</protein>
<evidence type="ECO:0000256" key="3">
    <source>
        <dbReference type="ARBA" id="ARBA00022679"/>
    </source>
</evidence>
<accession>A0A1D2N758</accession>
<dbReference type="PANTHER" id="PTHR12998:SF0">
    <property type="entry name" value="TRNA:M(4)X MODIFICATION ENZYME TRM13 HOMOLOG"/>
    <property type="match status" value="1"/>
</dbReference>
<keyword evidence="8 12" id="KW-0862">Zinc</keyword>
<organism evidence="14 15">
    <name type="scientific">Orchesella cincta</name>
    <name type="common">Springtail</name>
    <name type="synonym">Podura cincta</name>
    <dbReference type="NCBI Taxonomy" id="48709"/>
    <lineage>
        <taxon>Eukaryota</taxon>
        <taxon>Metazoa</taxon>
        <taxon>Ecdysozoa</taxon>
        <taxon>Arthropoda</taxon>
        <taxon>Hexapoda</taxon>
        <taxon>Collembola</taxon>
        <taxon>Entomobryomorpha</taxon>
        <taxon>Entomobryoidea</taxon>
        <taxon>Orchesellidae</taxon>
        <taxon>Orchesellinae</taxon>
        <taxon>Orchesella</taxon>
    </lineage>
</organism>
<keyword evidence="4 12" id="KW-0949">S-adenosyl-L-methionine</keyword>
<comment type="catalytic activity">
    <reaction evidence="11 12">
        <text>adenosine(4) in tRNA(His) + S-adenosyl-L-methionine = 2'-O-methyladenosine(4) in tRNA(His) + S-adenosyl-L-homocysteine + H(+)</text>
        <dbReference type="Rhea" id="RHEA:43196"/>
        <dbReference type="Rhea" id="RHEA-COMP:10401"/>
        <dbReference type="Rhea" id="RHEA-COMP:10402"/>
        <dbReference type="ChEBI" id="CHEBI:15378"/>
        <dbReference type="ChEBI" id="CHEBI:57856"/>
        <dbReference type="ChEBI" id="CHEBI:59789"/>
        <dbReference type="ChEBI" id="CHEBI:74411"/>
        <dbReference type="ChEBI" id="CHEBI:74477"/>
        <dbReference type="EC" id="2.1.1.225"/>
    </reaction>
</comment>
<comment type="similarity">
    <text evidence="1 12">Belongs to the methyltransferase TRM13 family.</text>
</comment>
<comment type="caution">
    <text evidence="14">The sequence shown here is derived from an EMBL/GenBank/DDBJ whole genome shotgun (WGS) entry which is preliminary data.</text>
</comment>
<keyword evidence="3 12" id="KW-0808">Transferase</keyword>
<dbReference type="Pfam" id="PF05253">
    <property type="entry name" value="zf-U11-48K"/>
    <property type="match status" value="1"/>
</dbReference>
<evidence type="ECO:0000256" key="12">
    <source>
        <dbReference type="RuleBase" id="RU367103"/>
    </source>
</evidence>
<dbReference type="AlphaFoldDB" id="A0A1D2N758"/>
<evidence type="ECO:0000256" key="8">
    <source>
        <dbReference type="ARBA" id="ARBA00022833"/>
    </source>
</evidence>
<evidence type="ECO:0000256" key="4">
    <source>
        <dbReference type="ARBA" id="ARBA00022691"/>
    </source>
</evidence>
<dbReference type="Proteomes" id="UP000094527">
    <property type="component" value="Unassembled WGS sequence"/>
</dbReference>
<evidence type="ECO:0000256" key="2">
    <source>
        <dbReference type="ARBA" id="ARBA00022603"/>
    </source>
</evidence>
<dbReference type="InterPro" id="IPR021721">
    <property type="entry name" value="Znf_CCCH-type_TRM13"/>
</dbReference>
<dbReference type="STRING" id="48709.A0A1D2N758"/>
<keyword evidence="15" id="KW-1185">Reference proteome</keyword>
<dbReference type="InterPro" id="IPR039044">
    <property type="entry name" value="Trm13"/>
</dbReference>
<evidence type="ECO:0000256" key="7">
    <source>
        <dbReference type="ARBA" id="ARBA00022771"/>
    </source>
</evidence>
<dbReference type="InterPro" id="IPR007871">
    <property type="entry name" value="Methyltransferase_TRM13"/>
</dbReference>
<evidence type="ECO:0000313" key="14">
    <source>
        <dbReference type="EMBL" id="ODN01103.1"/>
    </source>
</evidence>
<sequence length="515" mass="58934">MDEKSGNGVVWEKPQEILEDEVLKNYWQFYWGPPGVSSGTYYPWMNEAVSPTESQRREPTSFKEMMAIRKAEEAEKMKKEAAGKPKEEVLPCDHFLTTKNRHCRLSRVSGARYCAEHINLQDDLWVFSESQNRQPCPYDRNHTVAVAKMKKHLKKCNSRPLKEADVPYYRKSINSLSQKLEQIGNVCSSKPLDNLNIQTMSESEKLELIAEVIQYHHENVGKIKENPGIHPLLQSDFEKTEDNALRHKKQSASLLNIMQDCGLLKDSTCFIEYGSGRGGLSYELVRVLAKQGVKNCKIFLIDRSSPRYKWDNKAKRSDEFNAIEIERVRINVEDLFIGNLGGFNGLLHFKHIVGIAKHMCGSATDIALKSLLETTTDIQKKVSGFVFATCCHHRIEYVDFLGSDSLMPHFTRKKFSALKQLAAWATDGYYETSYIKEDIEIPETLSKVLQEVEAKCPEIRMKYCIGRLVKQIFDNARRSHINKLTGPNMLYSMLVQYVESTTTPENMALVARIIA</sequence>
<dbReference type="InterPro" id="IPR022776">
    <property type="entry name" value="TRM13/UPF0224_CHHC_Znf_dom"/>
</dbReference>
<evidence type="ECO:0000256" key="10">
    <source>
        <dbReference type="ARBA" id="ARBA00048635"/>
    </source>
</evidence>
<reference evidence="14 15" key="1">
    <citation type="journal article" date="2016" name="Genome Biol. Evol.">
        <title>Gene Family Evolution Reflects Adaptation to Soil Environmental Stressors in the Genome of the Collembolan Orchesella cincta.</title>
        <authorList>
            <person name="Faddeeva-Vakhrusheva A."/>
            <person name="Derks M.F."/>
            <person name="Anvar S.Y."/>
            <person name="Agamennone V."/>
            <person name="Suring W."/>
            <person name="Smit S."/>
            <person name="van Straalen N.M."/>
            <person name="Roelofs D."/>
        </authorList>
    </citation>
    <scope>NUCLEOTIDE SEQUENCE [LARGE SCALE GENOMIC DNA]</scope>
    <source>
        <tissue evidence="14">Mixed pool</tissue>
    </source>
</reference>
<gene>
    <name evidence="14" type="ORF">Ocin01_05581</name>
</gene>
<name>A0A1D2N758_ORCCI</name>
<keyword evidence="6 12" id="KW-0479">Metal-binding</keyword>
<dbReference type="OMA" id="HRCSWRS"/>
<dbReference type="OrthoDB" id="258806at2759"/>
<dbReference type="Pfam" id="PF05206">
    <property type="entry name" value="TRM13"/>
    <property type="match status" value="1"/>
</dbReference>
<comment type="catalytic activity">
    <reaction evidence="9 12">
        <text>cytidine(4) in tRNA(Pro) + S-adenosyl-L-methionine = 2'-O-methylcytidine(4) in tRNA(Pro) + S-adenosyl-L-homocysteine + H(+)</text>
        <dbReference type="Rhea" id="RHEA:32767"/>
        <dbReference type="Rhea" id="RHEA-COMP:10397"/>
        <dbReference type="Rhea" id="RHEA-COMP:10398"/>
        <dbReference type="ChEBI" id="CHEBI:15378"/>
        <dbReference type="ChEBI" id="CHEBI:57856"/>
        <dbReference type="ChEBI" id="CHEBI:59789"/>
        <dbReference type="ChEBI" id="CHEBI:74495"/>
        <dbReference type="ChEBI" id="CHEBI:82748"/>
        <dbReference type="EC" id="2.1.1.225"/>
    </reaction>
</comment>
<evidence type="ECO:0000256" key="6">
    <source>
        <dbReference type="ARBA" id="ARBA00022723"/>
    </source>
</evidence>
<evidence type="ECO:0000259" key="13">
    <source>
        <dbReference type="PROSITE" id="PS51800"/>
    </source>
</evidence>
<evidence type="ECO:0000256" key="5">
    <source>
        <dbReference type="ARBA" id="ARBA00022694"/>
    </source>
</evidence>
<keyword evidence="5 12" id="KW-0819">tRNA processing</keyword>
<dbReference type="EC" id="2.1.1.225" evidence="12"/>
<dbReference type="PROSITE" id="PS51800">
    <property type="entry name" value="ZF_CHHC_U11_48K"/>
    <property type="match status" value="1"/>
</dbReference>
<dbReference type="GO" id="GO:0030488">
    <property type="term" value="P:tRNA methylation"/>
    <property type="evidence" value="ECO:0007669"/>
    <property type="project" value="InterPro"/>
</dbReference>
<evidence type="ECO:0000256" key="9">
    <source>
        <dbReference type="ARBA" id="ARBA00048165"/>
    </source>
</evidence>
<evidence type="ECO:0000256" key="1">
    <source>
        <dbReference type="ARBA" id="ARBA00005265"/>
    </source>
</evidence>
<dbReference type="GO" id="GO:0106050">
    <property type="term" value="F:tRNA 2'-O-methyltransferase activity"/>
    <property type="evidence" value="ECO:0007669"/>
    <property type="project" value="UniProtKB-UniRule"/>
</dbReference>
<evidence type="ECO:0000313" key="15">
    <source>
        <dbReference type="Proteomes" id="UP000094527"/>
    </source>
</evidence>
<keyword evidence="2 12" id="KW-0489">Methyltransferase</keyword>